<evidence type="ECO:0000259" key="2">
    <source>
        <dbReference type="PROSITE" id="PS51126"/>
    </source>
</evidence>
<keyword evidence="4" id="KW-1185">Reference proteome</keyword>
<dbReference type="OrthoDB" id="6108017at2759"/>
<dbReference type="InterPro" id="IPR002710">
    <property type="entry name" value="Dilute_dom"/>
</dbReference>
<dbReference type="Proteomes" id="UP000541444">
    <property type="component" value="Unassembled WGS sequence"/>
</dbReference>
<feature type="compositionally biased region" description="Low complexity" evidence="1">
    <location>
        <begin position="13"/>
        <end position="22"/>
    </location>
</feature>
<gene>
    <name evidence="3" type="ORF">GIB67_034994</name>
</gene>
<evidence type="ECO:0000313" key="3">
    <source>
        <dbReference type="EMBL" id="KAF6166443.1"/>
    </source>
</evidence>
<dbReference type="PANTHER" id="PTHR16027">
    <property type="entry name" value="DILUTE DOMAIN-CONTAINING PROTEIN YPR089W"/>
    <property type="match status" value="1"/>
</dbReference>
<dbReference type="AlphaFoldDB" id="A0A7J7NH95"/>
<evidence type="ECO:0000313" key="4">
    <source>
        <dbReference type="Proteomes" id="UP000541444"/>
    </source>
</evidence>
<organism evidence="3 4">
    <name type="scientific">Kingdonia uniflora</name>
    <dbReference type="NCBI Taxonomy" id="39325"/>
    <lineage>
        <taxon>Eukaryota</taxon>
        <taxon>Viridiplantae</taxon>
        <taxon>Streptophyta</taxon>
        <taxon>Embryophyta</taxon>
        <taxon>Tracheophyta</taxon>
        <taxon>Spermatophyta</taxon>
        <taxon>Magnoliopsida</taxon>
        <taxon>Ranunculales</taxon>
        <taxon>Circaeasteraceae</taxon>
        <taxon>Kingdonia</taxon>
    </lineage>
</organism>
<protein>
    <recommendedName>
        <fullName evidence="2">Dilute domain-containing protein</fullName>
    </recommendedName>
</protein>
<feature type="domain" description="Dilute" evidence="2">
    <location>
        <begin position="441"/>
        <end position="670"/>
    </location>
</feature>
<comment type="caution">
    <text evidence="3">The sequence shown here is derived from an EMBL/GenBank/DDBJ whole genome shotgun (WGS) entry which is preliminary data.</text>
</comment>
<dbReference type="Pfam" id="PF01843">
    <property type="entry name" value="DIL"/>
    <property type="match status" value="1"/>
</dbReference>
<dbReference type="EMBL" id="JACGCM010000792">
    <property type="protein sequence ID" value="KAF6166443.1"/>
    <property type="molecule type" value="Genomic_DNA"/>
</dbReference>
<feature type="non-terminal residue" evidence="3">
    <location>
        <position position="1"/>
    </location>
</feature>
<name>A0A7J7NH95_9MAGN</name>
<dbReference type="SMART" id="SM01132">
    <property type="entry name" value="DIL"/>
    <property type="match status" value="1"/>
</dbReference>
<proteinExistence type="predicted"/>
<sequence length="782" mass="88734">MDHYNPFDNLQLSGNNSSSNASSKKKRGLSRGSKPRPNGKKKKSGVNSWGQPIQAKLEANTYSSDIGFQECYDISHVAWFDLKEKIRDAWKRYKCHLNAILIVGNNPGDVKASPTTEFVPREDWVKFVDYCNSEKFLAKSKRNKENWAKLIASCTLDRTTIIKYALNGLAEERGVTDEEIGRVKLLYHRRIACLLNKQLHYRNMNRVTLKLTKVFTSNKLESFCASQENVIVFPSRVVAIENVFWLFSPHLAIVDEHLTRHLPKQWLTSLAIESDAEEAKIQENAKIQSALEEMQLQFKETKAMLAIKVVSLAKKLQPLVTIVEVLLFACRVAKWKKCQKFWMILIAGCLNGHRACSPKIYSSSMEMELSLANGHHDIEELKVNESHSVTPTNKLGPESENMSRRFHIERHHESVDALIKCVMQEIAFSQGKPVAAFTIYKCLLHWKSFKAERTSIFERLIQMIGSAIEVRVSYTNYMEVKNNVNGIEAPRTLRGSGLRTSGRSFGTNSPNGHWQGIIETLNKLIATLKQNFVPPVLVQKICTQIFSYINIQLFNSLLLRREYCTFSNGEYVKAGLAELELWCVQAKEEYAGSSWDELKHIRQAVGNEGSDGRLKVWLAWRGANRVRVYRGFVEESPCKDFEGLITGLSKIEQSVNTDFSVLVEVKLGDESCDSCSKLRIELFGRLWYHRKGLSVRLVGKRRHNRMRGRLGNSKVARSNMWNIFSTTFPKSLSSGTTPRVSGGAVGGVRRVFCRVNPEVDRASQGNNTGGAFNTDVNWGYLE</sequence>
<feature type="region of interest" description="Disordered" evidence="1">
    <location>
        <begin position="1"/>
        <end position="50"/>
    </location>
</feature>
<dbReference type="PROSITE" id="PS51126">
    <property type="entry name" value="DILUTE"/>
    <property type="match status" value="1"/>
</dbReference>
<feature type="compositionally biased region" description="Basic residues" evidence="1">
    <location>
        <begin position="23"/>
        <end position="44"/>
    </location>
</feature>
<evidence type="ECO:0000256" key="1">
    <source>
        <dbReference type="SAM" id="MobiDB-lite"/>
    </source>
</evidence>
<accession>A0A7J7NH95</accession>
<dbReference type="InterPro" id="IPR052072">
    <property type="entry name" value="Vascular_dev_regulator"/>
</dbReference>
<dbReference type="PANTHER" id="PTHR16027:SF6">
    <property type="entry name" value="DILUTE DOMAIN-CONTAINING PROTEIN"/>
    <property type="match status" value="1"/>
</dbReference>
<reference evidence="3 4" key="1">
    <citation type="journal article" date="2020" name="IScience">
        <title>Genome Sequencing of the Endangered Kingdonia uniflora (Circaeasteraceae, Ranunculales) Reveals Potential Mechanisms of Evolutionary Specialization.</title>
        <authorList>
            <person name="Sun Y."/>
            <person name="Deng T."/>
            <person name="Zhang A."/>
            <person name="Moore M.J."/>
            <person name="Landis J.B."/>
            <person name="Lin N."/>
            <person name="Zhang H."/>
            <person name="Zhang X."/>
            <person name="Huang J."/>
            <person name="Zhang X."/>
            <person name="Sun H."/>
            <person name="Wang H."/>
        </authorList>
    </citation>
    <scope>NUCLEOTIDE SEQUENCE [LARGE SCALE GENOMIC DNA]</scope>
    <source>
        <strain evidence="3">TB1705</strain>
        <tissue evidence="3">Leaf</tissue>
    </source>
</reference>